<dbReference type="OMA" id="KWIVGKN"/>
<evidence type="ECO:0000256" key="2">
    <source>
        <dbReference type="ARBA" id="ARBA00010610"/>
    </source>
</evidence>
<dbReference type="GO" id="GO:0001217">
    <property type="term" value="F:DNA-binding transcription repressor activity"/>
    <property type="evidence" value="ECO:0007669"/>
    <property type="project" value="TreeGrafter"/>
</dbReference>
<protein>
    <submittedName>
        <fullName evidence="6">Ler</fullName>
    </submittedName>
</protein>
<proteinExistence type="inferred from homology"/>
<sequence length="129" mass="15147">MRRLFIMNMENNSHTTSPYIQLIEQIAVLQQEAKRLREQEVQSVIESIQKQITYYNITLQELGYTNVPDDGLARRNSSKGVYYRNEEGQTWSGVGRQPRWLKEALLNGMKKEDFLVKDTEEEIIPLKNI</sequence>
<dbReference type="AlphaFoldDB" id="A0A0H3JQJ3"/>
<dbReference type="GO" id="GO:0032993">
    <property type="term" value="C:protein-DNA complex"/>
    <property type="evidence" value="ECO:0007669"/>
    <property type="project" value="TreeGrafter"/>
</dbReference>
<dbReference type="PANTHER" id="PTHR38097">
    <property type="match status" value="1"/>
</dbReference>
<evidence type="ECO:0000256" key="4">
    <source>
        <dbReference type="ARBA" id="ARBA00023125"/>
    </source>
</evidence>
<dbReference type="GO" id="GO:0009295">
    <property type="term" value="C:nucleoid"/>
    <property type="evidence" value="ECO:0007669"/>
    <property type="project" value="UniProtKB-SubCell"/>
</dbReference>
<keyword evidence="4" id="KW-0238">DNA-binding</keyword>
<dbReference type="SUPFAM" id="SSF81273">
    <property type="entry name" value="H-NS histone-like proteins"/>
    <property type="match status" value="1"/>
</dbReference>
<dbReference type="GO" id="GO:0003681">
    <property type="term" value="F:bent DNA binding"/>
    <property type="evidence" value="ECO:0007669"/>
    <property type="project" value="TreeGrafter"/>
</dbReference>
<evidence type="ECO:0000256" key="1">
    <source>
        <dbReference type="ARBA" id="ARBA00004453"/>
    </source>
</evidence>
<dbReference type="SMR" id="A0A0H3JQJ3"/>
<accession>A0A0H3JQJ3</accession>
<dbReference type="GO" id="GO:0003680">
    <property type="term" value="F:minor groove of adenine-thymine-rich DNA binding"/>
    <property type="evidence" value="ECO:0007669"/>
    <property type="project" value="TreeGrafter"/>
</dbReference>
<name>A0A0H3JQJ3_ECO57</name>
<dbReference type="InterPro" id="IPR037150">
    <property type="entry name" value="H-NS_C_dom_sf"/>
</dbReference>
<dbReference type="SMART" id="SM00528">
    <property type="entry name" value="HNS"/>
    <property type="match status" value="1"/>
</dbReference>
<feature type="domain" description="DNA-binding protein H-NS-like C-terminal" evidence="5">
    <location>
        <begin position="71"/>
        <end position="116"/>
    </location>
</feature>
<evidence type="ECO:0000259" key="5">
    <source>
        <dbReference type="SMART" id="SM00528"/>
    </source>
</evidence>
<dbReference type="PATRIC" id="fig|386585.9.peg.4797"/>
<dbReference type="GO" id="GO:0000976">
    <property type="term" value="F:transcription cis-regulatory region binding"/>
    <property type="evidence" value="ECO:0007669"/>
    <property type="project" value="TreeGrafter"/>
</dbReference>
<dbReference type="Gene3D" id="4.10.430.10">
    <property type="entry name" value="Histone-like protein H-NS, C-terminal domain"/>
    <property type="match status" value="1"/>
</dbReference>
<dbReference type="GO" id="GO:0005829">
    <property type="term" value="C:cytosol"/>
    <property type="evidence" value="ECO:0007669"/>
    <property type="project" value="TreeGrafter"/>
</dbReference>
<keyword evidence="3" id="KW-0963">Cytoplasm</keyword>
<comment type="similarity">
    <text evidence="2">Belongs to the histone-like protein H-NS family.</text>
</comment>
<dbReference type="PANTHER" id="PTHR38097:SF2">
    <property type="entry name" value="DNA-BINDING PROTEIN STPA"/>
    <property type="match status" value="1"/>
</dbReference>
<dbReference type="EMBL" id="EU871626">
    <property type="protein sequence ID" value="ACG59650.1"/>
    <property type="molecule type" value="Genomic_DNA"/>
</dbReference>
<reference evidence="6" key="1">
    <citation type="submission" date="2008-07" db="EMBL/GenBank/DDBJ databases">
        <authorList>
            <person name="Zhang Y."/>
            <person name="Golds G."/>
            <person name="John S.J."/>
            <person name="Laing C."/>
            <person name="Kropinski A."/>
            <person name="Gannon V.P.J."/>
        </authorList>
    </citation>
    <scope>NUCLEOTIDE SEQUENCE</scope>
    <source>
        <strain evidence="6">ECI-1717</strain>
    </source>
</reference>
<evidence type="ECO:0000256" key="3">
    <source>
        <dbReference type="ARBA" id="ARBA00022490"/>
    </source>
</evidence>
<dbReference type="Pfam" id="PF00816">
    <property type="entry name" value="Histone_HNS"/>
    <property type="match status" value="1"/>
</dbReference>
<dbReference type="InterPro" id="IPR027444">
    <property type="entry name" value="H-NS_C_dom"/>
</dbReference>
<organism evidence="6">
    <name type="scientific">Escherichia coli O157:H7</name>
    <dbReference type="NCBI Taxonomy" id="83334"/>
    <lineage>
        <taxon>Bacteria</taxon>
        <taxon>Pseudomonadati</taxon>
        <taxon>Pseudomonadota</taxon>
        <taxon>Gammaproteobacteria</taxon>
        <taxon>Enterobacterales</taxon>
        <taxon>Enterobacteriaceae</taxon>
        <taxon>Escherichia</taxon>
    </lineage>
</organism>
<comment type="subcellular location">
    <subcellularLocation>
        <location evidence="1">Cytoplasm</location>
        <location evidence="1">Nucleoid</location>
    </subcellularLocation>
</comment>
<evidence type="ECO:0000313" key="6">
    <source>
        <dbReference type="EMBL" id="ACG59650.1"/>
    </source>
</evidence>